<dbReference type="VEuPathDB" id="CryptoDB:Chro.10247"/>
<dbReference type="InterPro" id="IPR011333">
    <property type="entry name" value="SKP1/BTB/POZ_sf"/>
</dbReference>
<evidence type="ECO:0000313" key="2">
    <source>
        <dbReference type="EMBL" id="CUV04158.1"/>
    </source>
</evidence>
<accession>A0A0S4TAF3</accession>
<protein>
    <submittedName>
        <fullName evidence="3">GYF domain containing protein</fullName>
    </submittedName>
</protein>
<dbReference type="VEuPathDB" id="CryptoDB:CHUDEA1_2160"/>
<dbReference type="InterPro" id="IPR003169">
    <property type="entry name" value="GYF"/>
</dbReference>
<dbReference type="PANTHER" id="PTHR46306">
    <property type="entry name" value="BTB/POZ DOMAIN-CONTAINING PROTEIN 9"/>
    <property type="match status" value="1"/>
</dbReference>
<gene>
    <name evidence="2" type="ORF">CHUDEA1_2160</name>
    <name evidence="3" type="ORF">GY17_00001221</name>
</gene>
<organism evidence="2">
    <name type="scientific">Cryptosporidium hominis</name>
    <dbReference type="NCBI Taxonomy" id="237895"/>
    <lineage>
        <taxon>Eukaryota</taxon>
        <taxon>Sar</taxon>
        <taxon>Alveolata</taxon>
        <taxon>Apicomplexa</taxon>
        <taxon>Conoidasida</taxon>
        <taxon>Coccidia</taxon>
        <taxon>Eucoccidiorida</taxon>
        <taxon>Eimeriorina</taxon>
        <taxon>Cryptosporidiidae</taxon>
        <taxon>Cryptosporidium</taxon>
    </lineage>
</organism>
<dbReference type="PROSITE" id="PS50829">
    <property type="entry name" value="GYF"/>
    <property type="match status" value="1"/>
</dbReference>
<dbReference type="CDD" id="cd18186">
    <property type="entry name" value="BTB_POZ_ZBTB_KLHL-like"/>
    <property type="match status" value="1"/>
</dbReference>
<reference evidence="2" key="2">
    <citation type="submission" date="2015-08" db="EMBL/GenBank/DDBJ databases">
        <authorList>
            <person name="Babu N.S."/>
            <person name="Beckwith C.J."/>
            <person name="Beseler K.G."/>
            <person name="Brison A."/>
            <person name="Carone J.V."/>
            <person name="Caskin T.P."/>
            <person name="Diamond M."/>
            <person name="Durham M.E."/>
            <person name="Foxe J.M."/>
            <person name="Go M."/>
            <person name="Henderson B.A."/>
            <person name="Jones I.B."/>
            <person name="McGettigan J.A."/>
            <person name="Micheletti S.J."/>
            <person name="Nasrallah M.E."/>
            <person name="Ortiz D."/>
            <person name="Piller C.R."/>
            <person name="Privatt S.R."/>
            <person name="Schneider S.L."/>
            <person name="Sharp S."/>
            <person name="Smith T.C."/>
            <person name="Stanton J.D."/>
            <person name="Ullery H.E."/>
            <person name="Wilson R.J."/>
            <person name="Serrano M.G."/>
            <person name="Buck G."/>
            <person name="Lee V."/>
            <person name="Wang Y."/>
            <person name="Carvalho R."/>
            <person name="Voegtly L."/>
            <person name="Shi R."/>
            <person name="Duckworth R."/>
            <person name="Johnson A."/>
            <person name="Loviza R."/>
            <person name="Walstead R."/>
            <person name="Shah Z."/>
            <person name="Kiflezghi M."/>
            <person name="Wade K."/>
            <person name="Ball S.L."/>
            <person name="Bradley K.W."/>
            <person name="Asai D.J."/>
            <person name="Bowman C.A."/>
            <person name="Russell D.A."/>
            <person name="Pope W.H."/>
            <person name="Jacobs-Sera D."/>
            <person name="Hendrix R.W."/>
            <person name="Hatfull G.F."/>
        </authorList>
    </citation>
    <scope>NUCLEOTIDE SEQUENCE [LARGE SCALE GENOMIC DNA]</scope>
</reference>
<dbReference type="EMBL" id="JTAI01000044">
    <property type="protein sequence ID" value="PPS97275.1"/>
    <property type="molecule type" value="Genomic_DNA"/>
</dbReference>
<dbReference type="Proteomes" id="UP000199752">
    <property type="component" value="Chromosome 1"/>
</dbReference>
<sequence length="749" mass="86646">MHMHEYLHEILNLIKPFYENFLMTLFNKNRNKKEIGHIANNSQYCFVDEMGVEQGPFGSNEILTWIRNGFFDGKGDLLFRNLTSSPAERVSLEQILPELLNEAEMNFSRKICPNKTSSIKKKQAEPIEVKEITLIDDQIKLLEENDDQHKDLILIVKPSLKATDIQAQMHTTRSNITAIFVDQVNAINTKIMGNPLEFKDEKYNLSAPYFENYAEQFFGNEEFKSNDSFAFAPILKINVHSSVLATSSPLLKNSMKTLFEEHFRLRERVAAGKCTIEEREQSLINPVLTIESDCPIAFQAIIRYMYGHTSEVLSMNKLLLVSMWKESRRFMFKKLEDELLIHLFSTKLDIVDLIEIAAAAAILKFPKLVDEIITMIASCASYILQGPYLALSVDAYVKLIKNNYVMMDEIQVFYATQHFIQQKEIEVGVWTESFEQSDYKKEIAIYKFVRYDQMSAEELKSIRVKKLDSLILDAALKKLTNCEEEGRLKPWLPNSEYNVIYRDGEYPVGLVRSGKLNLNSNGLFQSRWAWTTGDSRLISEMTFAFKVLKSFRGKLRLGVCCTGKPVITETQNIRMSKVFYYDFSEKEFVSAFLGSNIFQCTSRIRSSVIKRENIKVNNFRFGNSIWKTNKDSKINEMPGTKLRRSTSEDNVQDLYKQTIAFESRIEKGQMYHLVVSIHDYSVLLRIESIDCGTYIENYYDHGFLVERLEVSKKPYIETKIFIEMLDPGDSLGIPSFLTITRQQKTNRSK</sequence>
<dbReference type="VEuPathDB" id="CryptoDB:ChTU502y2012_305g0115"/>
<proteinExistence type="predicted"/>
<dbReference type="Gene3D" id="3.30.710.10">
    <property type="entry name" value="Potassium Channel Kv1.1, Chain A"/>
    <property type="match status" value="1"/>
</dbReference>
<evidence type="ECO:0000313" key="3">
    <source>
        <dbReference type="EMBL" id="PPS97275.1"/>
    </source>
</evidence>
<dbReference type="VEuPathDB" id="CryptoDB:GY17_00001221"/>
<evidence type="ECO:0000259" key="1">
    <source>
        <dbReference type="PROSITE" id="PS50829"/>
    </source>
</evidence>
<dbReference type="Proteomes" id="UP001429100">
    <property type="component" value="Unassembled WGS sequence"/>
</dbReference>
<evidence type="ECO:0000313" key="4">
    <source>
        <dbReference type="Proteomes" id="UP001429100"/>
    </source>
</evidence>
<dbReference type="GO" id="GO:0005737">
    <property type="term" value="C:cytoplasm"/>
    <property type="evidence" value="ECO:0007669"/>
    <property type="project" value="TreeGrafter"/>
</dbReference>
<dbReference type="AlphaFoldDB" id="A0A0S4TAF3"/>
<dbReference type="InterPro" id="IPR035445">
    <property type="entry name" value="GYF-like_dom_sf"/>
</dbReference>
<name>A0A0S4TAF3_CRYHO</name>
<dbReference type="SUPFAM" id="SSF55277">
    <property type="entry name" value="GYF domain"/>
    <property type="match status" value="1"/>
</dbReference>
<keyword evidence="4" id="KW-1185">Reference proteome</keyword>
<reference evidence="3 4" key="1">
    <citation type="submission" date="2014-11" db="EMBL/GenBank/DDBJ databases">
        <title>Comparative genomic analysis of Cryptosporidium hominis reveals occurrence of genetic recombination in virulent subtypes.</title>
        <authorList>
            <person name="Guo Y."/>
            <person name="Tang K."/>
            <person name="Frace M."/>
            <person name="Li N."/>
            <person name="Roellig D.M."/>
            <person name="Sammons S."/>
            <person name="Knipe K."/>
            <person name="Rowe L."/>
            <person name="Feng Y."/>
            <person name="Xiao L."/>
        </authorList>
    </citation>
    <scope>NUCLEOTIDE SEQUENCE [LARGE SCALE GENOMIC DNA]</scope>
    <source>
        <strain evidence="3">30976</strain>
    </source>
</reference>
<reference evidence="3 4" key="3">
    <citation type="submission" date="2017-10" db="EMBL/GenBank/DDBJ databases">
        <title>Consistent, comparative and evidence-based genome annotation and re-annotation for the closely-related species, Cryptosporidium parvum, C. hominis and C. tyzzeri.</title>
        <authorList>
            <person name="Baptista R.P."/>
            <person name="Li Y."/>
            <person name="Sateriale A."/>
            <person name="Striepen B."/>
            <person name="Kissinger J.C."/>
        </authorList>
    </citation>
    <scope>NUCLEOTIDE SEQUENCE [LARGE SCALE GENOMIC DNA]</scope>
    <source>
        <strain evidence="3">30976</strain>
    </source>
</reference>
<dbReference type="InterPro" id="IPR052407">
    <property type="entry name" value="BTB_POZ_domain_cont_9"/>
</dbReference>
<dbReference type="PANTHER" id="PTHR46306:SF1">
    <property type="entry name" value="BTB_POZ DOMAIN-CONTAINING PROTEIN 9"/>
    <property type="match status" value="1"/>
</dbReference>
<dbReference type="EMBL" id="LN877947">
    <property type="protein sequence ID" value="CUV04158.1"/>
    <property type="molecule type" value="Genomic_DNA"/>
</dbReference>
<feature type="domain" description="GYF" evidence="1">
    <location>
        <begin position="41"/>
        <end position="93"/>
    </location>
</feature>
<dbReference type="Gene3D" id="3.30.1490.40">
    <property type="match status" value="1"/>
</dbReference>